<dbReference type="EMBL" id="FWFX01000001">
    <property type="protein sequence ID" value="SLN13560.1"/>
    <property type="molecule type" value="Genomic_DNA"/>
</dbReference>
<keyword evidence="3" id="KW-1185">Reference proteome</keyword>
<proteinExistence type="predicted"/>
<feature type="signal peptide" evidence="1">
    <location>
        <begin position="1"/>
        <end position="19"/>
    </location>
</feature>
<name>A0A1X6Y7V3_9RHOB</name>
<protein>
    <submittedName>
        <fullName evidence="2">Uncharacterized protein</fullName>
    </submittedName>
</protein>
<reference evidence="2 3" key="1">
    <citation type="submission" date="2017-03" db="EMBL/GenBank/DDBJ databases">
        <authorList>
            <person name="Afonso C.L."/>
            <person name="Miller P.J."/>
            <person name="Scott M.A."/>
            <person name="Spackman E."/>
            <person name="Goraichik I."/>
            <person name="Dimitrov K.M."/>
            <person name="Suarez D.L."/>
            <person name="Swayne D.E."/>
        </authorList>
    </citation>
    <scope>NUCLEOTIDE SEQUENCE [LARGE SCALE GENOMIC DNA]</scope>
    <source>
        <strain evidence="2 3">CECT 7450</strain>
    </source>
</reference>
<dbReference type="Proteomes" id="UP000193061">
    <property type="component" value="Unassembled WGS sequence"/>
</dbReference>
<dbReference type="AlphaFoldDB" id="A0A1X6Y7V3"/>
<evidence type="ECO:0000256" key="1">
    <source>
        <dbReference type="SAM" id="SignalP"/>
    </source>
</evidence>
<evidence type="ECO:0000313" key="3">
    <source>
        <dbReference type="Proteomes" id="UP000193061"/>
    </source>
</evidence>
<gene>
    <name evidence="2" type="ORF">ROA7450_00197</name>
</gene>
<feature type="chain" id="PRO_5012597875" evidence="1">
    <location>
        <begin position="20"/>
        <end position="62"/>
    </location>
</feature>
<evidence type="ECO:0000313" key="2">
    <source>
        <dbReference type="EMBL" id="SLN13560.1"/>
    </source>
</evidence>
<accession>A0A1X6Y7V3</accession>
<sequence>MKRVLSLITTVFFTQSAGAVSSLSIPTATLLNLSPKTRIGPTLPINHPRHPIGEPIAKAVIG</sequence>
<keyword evidence="1" id="KW-0732">Signal</keyword>
<organism evidence="2 3">
    <name type="scientific">Roseovarius albus</name>
    <dbReference type="NCBI Taxonomy" id="1247867"/>
    <lineage>
        <taxon>Bacteria</taxon>
        <taxon>Pseudomonadati</taxon>
        <taxon>Pseudomonadota</taxon>
        <taxon>Alphaproteobacteria</taxon>
        <taxon>Rhodobacterales</taxon>
        <taxon>Roseobacteraceae</taxon>
        <taxon>Roseovarius</taxon>
    </lineage>
</organism>